<keyword evidence="3" id="KW-0479">Metal-binding</keyword>
<organism evidence="8 9">
    <name type="scientific">candidate division WS6 bacterium GW2011_GWC1_36_11</name>
    <dbReference type="NCBI Taxonomy" id="1619090"/>
    <lineage>
        <taxon>Bacteria</taxon>
        <taxon>Candidatus Dojkabacteria</taxon>
    </lineage>
</organism>
<accession>A0A0G0DGK9</accession>
<dbReference type="Proteomes" id="UP000034140">
    <property type="component" value="Unassembled WGS sequence"/>
</dbReference>
<keyword evidence="2" id="KW-0004">4Fe-4S</keyword>
<feature type="domain" description="4Fe-4S ferredoxin-type" evidence="7">
    <location>
        <begin position="34"/>
        <end position="63"/>
    </location>
</feature>
<dbReference type="InterPro" id="IPR050294">
    <property type="entry name" value="RnfB_subfamily"/>
</dbReference>
<dbReference type="GO" id="GO:0051539">
    <property type="term" value="F:4 iron, 4 sulfur cluster binding"/>
    <property type="evidence" value="ECO:0007669"/>
    <property type="project" value="UniProtKB-KW"/>
</dbReference>
<evidence type="ECO:0000313" key="8">
    <source>
        <dbReference type="EMBL" id="KKP92548.1"/>
    </source>
</evidence>
<dbReference type="GO" id="GO:0046872">
    <property type="term" value="F:metal ion binding"/>
    <property type="evidence" value="ECO:0007669"/>
    <property type="project" value="UniProtKB-KW"/>
</dbReference>
<evidence type="ECO:0000256" key="5">
    <source>
        <dbReference type="ARBA" id="ARBA00023004"/>
    </source>
</evidence>
<keyword evidence="6" id="KW-0411">Iron-sulfur</keyword>
<dbReference type="PANTHER" id="PTHR42859">
    <property type="entry name" value="OXIDOREDUCTASE"/>
    <property type="match status" value="1"/>
</dbReference>
<dbReference type="InterPro" id="IPR017900">
    <property type="entry name" value="4Fe4S_Fe_S_CS"/>
</dbReference>
<sequence length="200" mass="23145">MPAIINFKICDNARECSGIAICPTKAMHYDEEKQSIVIDKDKCTSCGLCRPECPIGAIQIGRTDEEYLQCRKEIDEDTRTIKDLFVDRYGASPISEFFMINSNQLEEKIQNENITLIEVYDPVEAQCLLKSIPIKDLTDDIQGDVQYYKLEPSEDIKNKYKITKLPSLLIFKNKTLLGKIEGYYMMEQIDYIKEIIHQIR</sequence>
<proteinExistence type="predicted"/>
<feature type="domain" description="4Fe-4S ferredoxin-type" evidence="7">
    <location>
        <begin position="1"/>
        <end position="32"/>
    </location>
</feature>
<gene>
    <name evidence="8" type="ORF">UR96_C0010G0016</name>
</gene>
<evidence type="ECO:0000256" key="3">
    <source>
        <dbReference type="ARBA" id="ARBA00022723"/>
    </source>
</evidence>
<keyword evidence="1" id="KW-0813">Transport</keyword>
<keyword evidence="4" id="KW-0249">Electron transport</keyword>
<protein>
    <submittedName>
        <fullName evidence="8">4Fe-4S ferredoxin iron-sulfur binding domain-containing protein</fullName>
    </submittedName>
</protein>
<reference evidence="8 9" key="1">
    <citation type="journal article" date="2015" name="Nature">
        <title>rRNA introns, odd ribosomes, and small enigmatic genomes across a large radiation of phyla.</title>
        <authorList>
            <person name="Brown C.T."/>
            <person name="Hug L.A."/>
            <person name="Thomas B.C."/>
            <person name="Sharon I."/>
            <person name="Castelle C.J."/>
            <person name="Singh A."/>
            <person name="Wilkins M.J."/>
            <person name="Williams K.H."/>
            <person name="Banfield J.F."/>
        </authorList>
    </citation>
    <scope>NUCLEOTIDE SEQUENCE [LARGE SCALE GENOMIC DNA]</scope>
</reference>
<dbReference type="InterPro" id="IPR017896">
    <property type="entry name" value="4Fe4S_Fe-S-bd"/>
</dbReference>
<dbReference type="SUPFAM" id="SSF52833">
    <property type="entry name" value="Thioredoxin-like"/>
    <property type="match status" value="1"/>
</dbReference>
<dbReference type="EMBL" id="LBRE01000010">
    <property type="protein sequence ID" value="KKP92548.1"/>
    <property type="molecule type" value="Genomic_DNA"/>
</dbReference>
<dbReference type="Pfam" id="PF00037">
    <property type="entry name" value="Fer4"/>
    <property type="match status" value="1"/>
</dbReference>
<dbReference type="InterPro" id="IPR036249">
    <property type="entry name" value="Thioredoxin-like_sf"/>
</dbReference>
<name>A0A0G0DGK9_9BACT</name>
<dbReference type="PANTHER" id="PTHR42859:SF10">
    <property type="entry name" value="DIMETHYLSULFOXIDE REDUCTASE CHAIN B"/>
    <property type="match status" value="1"/>
</dbReference>
<keyword evidence="5" id="KW-0408">Iron</keyword>
<dbReference type="AlphaFoldDB" id="A0A0G0DGK9"/>
<dbReference type="Gene3D" id="3.40.30.10">
    <property type="entry name" value="Glutaredoxin"/>
    <property type="match status" value="1"/>
</dbReference>
<dbReference type="SUPFAM" id="SSF54862">
    <property type="entry name" value="4Fe-4S ferredoxins"/>
    <property type="match status" value="1"/>
</dbReference>
<evidence type="ECO:0000259" key="7">
    <source>
        <dbReference type="PROSITE" id="PS51379"/>
    </source>
</evidence>
<dbReference type="Gene3D" id="3.30.70.20">
    <property type="match status" value="1"/>
</dbReference>
<evidence type="ECO:0000256" key="2">
    <source>
        <dbReference type="ARBA" id="ARBA00022485"/>
    </source>
</evidence>
<dbReference type="PROSITE" id="PS51379">
    <property type="entry name" value="4FE4S_FER_2"/>
    <property type="match status" value="2"/>
</dbReference>
<comment type="caution">
    <text evidence="8">The sequence shown here is derived from an EMBL/GenBank/DDBJ whole genome shotgun (WGS) entry which is preliminary data.</text>
</comment>
<evidence type="ECO:0000256" key="1">
    <source>
        <dbReference type="ARBA" id="ARBA00022448"/>
    </source>
</evidence>
<evidence type="ECO:0000256" key="6">
    <source>
        <dbReference type="ARBA" id="ARBA00023014"/>
    </source>
</evidence>
<dbReference type="PROSITE" id="PS00198">
    <property type="entry name" value="4FE4S_FER_1"/>
    <property type="match status" value="1"/>
</dbReference>
<evidence type="ECO:0000313" key="9">
    <source>
        <dbReference type="Proteomes" id="UP000034140"/>
    </source>
</evidence>
<evidence type="ECO:0000256" key="4">
    <source>
        <dbReference type="ARBA" id="ARBA00022982"/>
    </source>
</evidence>